<dbReference type="PANTHER" id="PTHR22699:SF1">
    <property type="entry name" value="THIOREDOXIN DOMAIN-CONTAINING PROTEIN 16"/>
    <property type="match status" value="1"/>
</dbReference>
<proteinExistence type="predicted"/>
<dbReference type="InterPro" id="IPR036249">
    <property type="entry name" value="Thioredoxin-like_sf"/>
</dbReference>
<dbReference type="AlphaFoldDB" id="A0A0R3RZ18"/>
<protein>
    <submittedName>
        <fullName evidence="2">TIR domain-containing protein</fullName>
    </submittedName>
</protein>
<evidence type="ECO:0000313" key="1">
    <source>
        <dbReference type="Proteomes" id="UP000050640"/>
    </source>
</evidence>
<dbReference type="WBParaSite" id="EEL_0000755401-mRNA-1">
    <property type="protein sequence ID" value="EEL_0000755401-mRNA-1"/>
    <property type="gene ID" value="EEL_0000755401"/>
</dbReference>
<reference evidence="2" key="1">
    <citation type="submission" date="2017-02" db="UniProtKB">
        <authorList>
            <consortium name="WormBaseParasite"/>
        </authorList>
    </citation>
    <scope>IDENTIFICATION</scope>
</reference>
<dbReference type="Gene3D" id="3.40.30.10">
    <property type="entry name" value="Glutaredoxin"/>
    <property type="match status" value="2"/>
</dbReference>
<dbReference type="Proteomes" id="UP000050640">
    <property type="component" value="Unplaced"/>
</dbReference>
<name>A0A0R3RZ18_9BILA</name>
<sequence length="450" mass="52536">MGMKRHNCRKLPDRGDFSLELDQLFSDDMFDVLDDITRRLKREVRVNLIITKINCAENKQSKCLQYSLQESFHWLIINDPEKGDIVYEITAKLNRKKAIIEASLLNVLSQHSVHDLTVYCSKEADKEVGFVRRLLDKELMEKQRKSKVTNFKRAILRSPLELNLIEPLLLEQRTFDEPLNWHQLQRMDGRTLDEAINTDHLAFILFWNFENIVSKHAFYLWAEASKSLVSRHPTVIFGALACHEFNELCDDYISKPNDYHTIFAFKKNDIFGKTKELRDAKYYIDWVQLMIISPAQEIHSDDELKRIKAGELKSFDEIRPAITVGIFGDRNSNEANIFMQIAENLKGRYHFVFLIKQSHPNTVYTIRVLEKRKRIDFTGNYEIEELTNFVVYSSLPSVIDISDGFTSDILTHQMQPLILFVDDSNEEEKSKFAELCAKSSHMICATIINR</sequence>
<accession>A0A0R3RZ18</accession>
<keyword evidence="1" id="KW-1185">Reference proteome</keyword>
<evidence type="ECO:0000313" key="2">
    <source>
        <dbReference type="WBParaSite" id="EEL_0000755401-mRNA-1"/>
    </source>
</evidence>
<dbReference type="Pfam" id="PF13848">
    <property type="entry name" value="Thioredoxin_6"/>
    <property type="match status" value="1"/>
</dbReference>
<dbReference type="CDD" id="cd02981">
    <property type="entry name" value="PDI_b_family"/>
    <property type="match status" value="1"/>
</dbReference>
<dbReference type="InterPro" id="IPR040090">
    <property type="entry name" value="TXNDC16"/>
</dbReference>
<dbReference type="SUPFAM" id="SSF52833">
    <property type="entry name" value="Thioredoxin-like"/>
    <property type="match status" value="2"/>
</dbReference>
<dbReference type="PANTHER" id="PTHR22699">
    <property type="entry name" value="THIOREDOXIN DOMAIN-CONTAINING PROTEIN 16"/>
    <property type="match status" value="1"/>
</dbReference>
<organism evidence="1 2">
    <name type="scientific">Elaeophora elaphi</name>
    <dbReference type="NCBI Taxonomy" id="1147741"/>
    <lineage>
        <taxon>Eukaryota</taxon>
        <taxon>Metazoa</taxon>
        <taxon>Ecdysozoa</taxon>
        <taxon>Nematoda</taxon>
        <taxon>Chromadorea</taxon>
        <taxon>Rhabditida</taxon>
        <taxon>Spirurina</taxon>
        <taxon>Spiruromorpha</taxon>
        <taxon>Filarioidea</taxon>
        <taxon>Onchocercidae</taxon>
        <taxon>Elaeophora</taxon>
    </lineage>
</organism>